<dbReference type="RefSeq" id="WP_167521295.1">
    <property type="nucleotide sequence ID" value="NZ_JADCNN020000013.1"/>
</dbReference>
<comment type="caution">
    <text evidence="1">The sequence shown here is derived from an EMBL/GenBank/DDBJ whole genome shotgun (WGS) entry which is preliminary data.</text>
</comment>
<organism evidence="1 2">
    <name type="scientific">Paenibacillus rhizolycopersici</name>
    <dbReference type="NCBI Taxonomy" id="2780073"/>
    <lineage>
        <taxon>Bacteria</taxon>
        <taxon>Bacillati</taxon>
        <taxon>Bacillota</taxon>
        <taxon>Bacilli</taxon>
        <taxon>Bacillales</taxon>
        <taxon>Paenibacillaceae</taxon>
        <taxon>Paenibacillus</taxon>
    </lineage>
</organism>
<protein>
    <submittedName>
        <fullName evidence="1">Uncharacterized protein</fullName>
    </submittedName>
</protein>
<proteinExistence type="predicted"/>
<evidence type="ECO:0000313" key="1">
    <source>
        <dbReference type="EMBL" id="MBM6996930.1"/>
    </source>
</evidence>
<reference evidence="1 2" key="1">
    <citation type="submission" date="2021-01" db="EMBL/GenBank/DDBJ databases">
        <title>Paenibacillus sp.nov. isolated from the rhizosphere soil of tomato plant.</title>
        <authorList>
            <person name="Thin K.K."/>
            <person name="Zhang X."/>
            <person name="He S."/>
        </authorList>
    </citation>
    <scope>NUCLEOTIDE SEQUENCE [LARGE SCALE GENOMIC DNA]</scope>
    <source>
        <strain evidence="1 2">DXFW5</strain>
    </source>
</reference>
<evidence type="ECO:0000313" key="2">
    <source>
        <dbReference type="Proteomes" id="UP001516620"/>
    </source>
</evidence>
<name>A0ABS2HAN1_9BACL</name>
<gene>
    <name evidence="1" type="ORF">IM700_014830</name>
</gene>
<sequence length="51" mass="6048">MKIIITQSEAVEKGIWPQVRASFGLTKEDEVWEQEQFILTEEQAREWGLIR</sequence>
<dbReference type="Proteomes" id="UP001516620">
    <property type="component" value="Unassembled WGS sequence"/>
</dbReference>
<keyword evidence="2" id="KW-1185">Reference proteome</keyword>
<dbReference type="EMBL" id="JADCNN020000013">
    <property type="protein sequence ID" value="MBM6996930.1"/>
    <property type="molecule type" value="Genomic_DNA"/>
</dbReference>
<accession>A0ABS2HAN1</accession>